<accession>A0AAD8ART8</accession>
<keyword evidence="2" id="KW-1185">Reference proteome</keyword>
<dbReference type="EMBL" id="JASAOG010000282">
    <property type="protein sequence ID" value="KAK0041249.1"/>
    <property type="molecule type" value="Genomic_DNA"/>
</dbReference>
<sequence length="58" mass="6904">YQLTPWLKACICKEKRRDELNGDRDVSSRHQFAPCAIPGYRTRRMTRMTLGLWSHHDT</sequence>
<organism evidence="1 2">
    <name type="scientific">Biomphalaria pfeifferi</name>
    <name type="common">Bloodfluke planorb</name>
    <name type="synonym">Freshwater snail</name>
    <dbReference type="NCBI Taxonomy" id="112525"/>
    <lineage>
        <taxon>Eukaryota</taxon>
        <taxon>Metazoa</taxon>
        <taxon>Spiralia</taxon>
        <taxon>Lophotrochozoa</taxon>
        <taxon>Mollusca</taxon>
        <taxon>Gastropoda</taxon>
        <taxon>Heterobranchia</taxon>
        <taxon>Euthyneura</taxon>
        <taxon>Panpulmonata</taxon>
        <taxon>Hygrophila</taxon>
        <taxon>Lymnaeoidea</taxon>
        <taxon>Planorbidae</taxon>
        <taxon>Biomphalaria</taxon>
    </lineage>
</organism>
<dbReference type="Proteomes" id="UP001233172">
    <property type="component" value="Unassembled WGS sequence"/>
</dbReference>
<dbReference type="AlphaFoldDB" id="A0AAD8ART8"/>
<gene>
    <name evidence="1" type="ORF">Bpfe_029342</name>
</gene>
<protein>
    <submittedName>
        <fullName evidence="1">Uncharacterized protein</fullName>
    </submittedName>
</protein>
<comment type="caution">
    <text evidence="1">The sequence shown here is derived from an EMBL/GenBank/DDBJ whole genome shotgun (WGS) entry which is preliminary data.</text>
</comment>
<name>A0AAD8ART8_BIOPF</name>
<evidence type="ECO:0000313" key="2">
    <source>
        <dbReference type="Proteomes" id="UP001233172"/>
    </source>
</evidence>
<evidence type="ECO:0000313" key="1">
    <source>
        <dbReference type="EMBL" id="KAK0041249.1"/>
    </source>
</evidence>
<reference evidence="1" key="2">
    <citation type="submission" date="2023-04" db="EMBL/GenBank/DDBJ databases">
        <authorList>
            <person name="Bu L."/>
            <person name="Lu L."/>
            <person name="Laidemitt M.R."/>
            <person name="Zhang S.M."/>
            <person name="Mutuku M."/>
            <person name="Mkoji G."/>
            <person name="Steinauer M."/>
            <person name="Loker E.S."/>
        </authorList>
    </citation>
    <scope>NUCLEOTIDE SEQUENCE</scope>
    <source>
        <strain evidence="1">KasaAsao</strain>
        <tissue evidence="1">Whole Snail</tissue>
    </source>
</reference>
<reference evidence="1" key="1">
    <citation type="journal article" date="2023" name="PLoS Negl. Trop. Dis.">
        <title>A genome sequence for Biomphalaria pfeifferi, the major vector snail for the human-infecting parasite Schistosoma mansoni.</title>
        <authorList>
            <person name="Bu L."/>
            <person name="Lu L."/>
            <person name="Laidemitt M.R."/>
            <person name="Zhang S.M."/>
            <person name="Mutuku M."/>
            <person name="Mkoji G."/>
            <person name="Steinauer M."/>
            <person name="Loker E.S."/>
        </authorList>
    </citation>
    <scope>NUCLEOTIDE SEQUENCE</scope>
    <source>
        <strain evidence="1">KasaAsao</strain>
    </source>
</reference>
<proteinExistence type="predicted"/>
<feature type="non-terminal residue" evidence="1">
    <location>
        <position position="1"/>
    </location>
</feature>